<gene>
    <name evidence="2" type="ORF">AVDCRST_MAG41-3752</name>
</gene>
<dbReference type="EMBL" id="CADCTP010000343">
    <property type="protein sequence ID" value="CAA9283152.1"/>
    <property type="molecule type" value="Genomic_DNA"/>
</dbReference>
<evidence type="ECO:0000256" key="1">
    <source>
        <dbReference type="SAM" id="MobiDB-lite"/>
    </source>
</evidence>
<organism evidence="2">
    <name type="scientific">uncultured Mycobacteriales bacterium</name>
    <dbReference type="NCBI Taxonomy" id="581187"/>
    <lineage>
        <taxon>Bacteria</taxon>
        <taxon>Bacillati</taxon>
        <taxon>Actinomycetota</taxon>
        <taxon>Actinomycetes</taxon>
        <taxon>Mycobacteriales</taxon>
        <taxon>environmental samples</taxon>
    </lineage>
</organism>
<name>A0A6J4JNW6_9ACTN</name>
<proteinExistence type="predicted"/>
<feature type="region of interest" description="Disordered" evidence="1">
    <location>
        <begin position="1"/>
        <end position="23"/>
    </location>
</feature>
<evidence type="ECO:0000313" key="2">
    <source>
        <dbReference type="EMBL" id="CAA9283152.1"/>
    </source>
</evidence>
<reference evidence="2" key="1">
    <citation type="submission" date="2020-02" db="EMBL/GenBank/DDBJ databases">
        <authorList>
            <person name="Meier V. D."/>
        </authorList>
    </citation>
    <scope>NUCLEOTIDE SEQUENCE</scope>
    <source>
        <strain evidence="2">AVDCRST_MAG41</strain>
    </source>
</reference>
<dbReference type="AlphaFoldDB" id="A0A6J4JNW6"/>
<accession>A0A6J4JNW6</accession>
<sequence>MTWSWRYQDADGRPVPPPADDETFTAKGDAESWLGETWRDLLAAGVAQVVLVEDDRVEYTMPLTPAEA</sequence>
<protein>
    <submittedName>
        <fullName evidence="2">Uncharacterized protein</fullName>
    </submittedName>
</protein>